<dbReference type="Proteomes" id="UP000774326">
    <property type="component" value="Unassembled WGS sequence"/>
</dbReference>
<gene>
    <name evidence="1" type="ORF">WICPIJ_007322</name>
</gene>
<evidence type="ECO:0000313" key="1">
    <source>
        <dbReference type="EMBL" id="KAH3681720.1"/>
    </source>
</evidence>
<protein>
    <submittedName>
        <fullName evidence="1">Uncharacterized protein</fullName>
    </submittedName>
</protein>
<keyword evidence="2" id="KW-1185">Reference proteome</keyword>
<dbReference type="EMBL" id="JAEUBG010004298">
    <property type="protein sequence ID" value="KAH3681720.1"/>
    <property type="molecule type" value="Genomic_DNA"/>
</dbReference>
<name>A0A9P8Q1Z5_WICPI</name>
<proteinExistence type="predicted"/>
<dbReference type="AlphaFoldDB" id="A0A9P8Q1Z5"/>
<reference evidence="1" key="1">
    <citation type="journal article" date="2021" name="Open Biol.">
        <title>Shared evolutionary footprints suggest mitochondrial oxidative damage underlies multiple complex I losses in fungi.</title>
        <authorList>
            <person name="Schikora-Tamarit M.A."/>
            <person name="Marcet-Houben M."/>
            <person name="Nosek J."/>
            <person name="Gabaldon T."/>
        </authorList>
    </citation>
    <scope>NUCLEOTIDE SEQUENCE</scope>
    <source>
        <strain evidence="1">CBS2887</strain>
    </source>
</reference>
<accession>A0A9P8Q1Z5</accession>
<comment type="caution">
    <text evidence="1">The sequence shown here is derived from an EMBL/GenBank/DDBJ whole genome shotgun (WGS) entry which is preliminary data.</text>
</comment>
<organism evidence="1 2">
    <name type="scientific">Wickerhamomyces pijperi</name>
    <name type="common">Yeast</name>
    <name type="synonym">Pichia pijperi</name>
    <dbReference type="NCBI Taxonomy" id="599730"/>
    <lineage>
        <taxon>Eukaryota</taxon>
        <taxon>Fungi</taxon>
        <taxon>Dikarya</taxon>
        <taxon>Ascomycota</taxon>
        <taxon>Saccharomycotina</taxon>
        <taxon>Saccharomycetes</taxon>
        <taxon>Phaffomycetales</taxon>
        <taxon>Wickerhamomycetaceae</taxon>
        <taxon>Wickerhamomyces</taxon>
    </lineage>
</organism>
<evidence type="ECO:0000313" key="2">
    <source>
        <dbReference type="Proteomes" id="UP000774326"/>
    </source>
</evidence>
<dbReference type="OrthoDB" id="10427225at2759"/>
<sequence length="111" mass="12386">MSNINTEIVIITKAKTKGNFSGCCMEFWIGMISPMPSNAKMAVPMKMENLDLLMTNSTESLTPLLKSSKAQKVKTITNPPRIKIFARKEVNESLETLLMNESGMNNTAWKT</sequence>
<reference evidence="1" key="2">
    <citation type="submission" date="2021-01" db="EMBL/GenBank/DDBJ databases">
        <authorList>
            <person name="Schikora-Tamarit M.A."/>
        </authorList>
    </citation>
    <scope>NUCLEOTIDE SEQUENCE</scope>
    <source>
        <strain evidence="1">CBS2887</strain>
    </source>
</reference>